<evidence type="ECO:0000259" key="2">
    <source>
        <dbReference type="SMART" id="SM00642"/>
    </source>
</evidence>
<dbReference type="SUPFAM" id="SSF51011">
    <property type="entry name" value="Glycosyl hydrolase domain"/>
    <property type="match status" value="1"/>
</dbReference>
<dbReference type="SMART" id="SM00642">
    <property type="entry name" value="Aamy"/>
    <property type="match status" value="1"/>
</dbReference>
<evidence type="ECO:0000313" key="3">
    <source>
        <dbReference type="EMBL" id="RFB06130.1"/>
    </source>
</evidence>
<dbReference type="PANTHER" id="PTHR47786">
    <property type="entry name" value="ALPHA-1,4-GLUCAN:MALTOSE-1-PHOSPHATE MALTOSYLTRANSFERASE"/>
    <property type="match status" value="1"/>
</dbReference>
<evidence type="ECO:0000256" key="1">
    <source>
        <dbReference type="SAM" id="SignalP"/>
    </source>
</evidence>
<dbReference type="Pfam" id="PF16657">
    <property type="entry name" value="Malt_amylase_C"/>
    <property type="match status" value="1"/>
</dbReference>
<dbReference type="InterPro" id="IPR017853">
    <property type="entry name" value="GH"/>
</dbReference>
<dbReference type="GO" id="GO:0005975">
    <property type="term" value="P:carbohydrate metabolic process"/>
    <property type="evidence" value="ECO:0007669"/>
    <property type="project" value="InterPro"/>
</dbReference>
<keyword evidence="1" id="KW-0732">Signal</keyword>
<dbReference type="InParanoid" id="A0A371RKZ0"/>
<dbReference type="PANTHER" id="PTHR47786:SF2">
    <property type="entry name" value="GLYCOSYL HYDROLASE FAMILY 13 CATALYTIC DOMAIN-CONTAINING PROTEIN"/>
    <property type="match status" value="1"/>
</dbReference>
<dbReference type="CDD" id="cd11313">
    <property type="entry name" value="AmyAc_arch_bac_AmyA"/>
    <property type="match status" value="1"/>
</dbReference>
<dbReference type="AlphaFoldDB" id="A0A371RKZ0"/>
<feature type="chain" id="PRO_5016729717" evidence="1">
    <location>
        <begin position="22"/>
        <end position="454"/>
    </location>
</feature>
<dbReference type="EMBL" id="QUQO01000001">
    <property type="protein sequence ID" value="RFB06130.1"/>
    <property type="molecule type" value="Genomic_DNA"/>
</dbReference>
<dbReference type="Gene3D" id="2.60.40.1180">
    <property type="entry name" value="Golgi alpha-mannosidase II"/>
    <property type="match status" value="1"/>
</dbReference>
<dbReference type="OrthoDB" id="9805159at2"/>
<evidence type="ECO:0000313" key="4">
    <source>
        <dbReference type="Proteomes" id="UP000264589"/>
    </source>
</evidence>
<keyword evidence="3" id="KW-0456">Lyase</keyword>
<dbReference type="InterPro" id="IPR006047">
    <property type="entry name" value="GH13_cat_dom"/>
</dbReference>
<organism evidence="3 4">
    <name type="scientific">Parvularcula marina</name>
    <dbReference type="NCBI Taxonomy" id="2292771"/>
    <lineage>
        <taxon>Bacteria</taxon>
        <taxon>Pseudomonadati</taxon>
        <taxon>Pseudomonadota</taxon>
        <taxon>Alphaproteobacteria</taxon>
        <taxon>Parvularculales</taxon>
        <taxon>Parvularculaceae</taxon>
        <taxon>Parvularcula</taxon>
    </lineage>
</organism>
<keyword evidence="4" id="KW-1185">Reference proteome</keyword>
<dbReference type="Proteomes" id="UP000264589">
    <property type="component" value="Unassembled WGS sequence"/>
</dbReference>
<proteinExistence type="predicted"/>
<dbReference type="RefSeq" id="WP_116392763.1">
    <property type="nucleotide sequence ID" value="NZ_QUQO01000001.1"/>
</dbReference>
<sequence>MMKSLLGGIAAVSLVAAPAMAEPYDPVPYVKFEHADWAKDAVLYQINTRQFTKEGTFDAAREHLPRLAEMGVDILWLMPIHPIGEKNRKGGLGSPYSVMDYRGVNPEFGTVEDLKEFVDAAHELGMHVILDWVANHSSWDNHLVTEHPDWYYHTPEGEFSSTPGTDWSDIIDFDYSQPGLREYMTESLVYWVRDVGIDGYRADVAGFVPLDFWENARAELEEVKPVFMLAEWEQRDMHQRAFDATYAWSWKEAMQKIAEEGGTGPLNSFYYEDTNSWPDDAYRMVYTSNHDQNSWDGVASEIYGDAYEAAIVMSFVGEGLPLIYNGQEADLGHQLEFFEKDEIIWDKGQYADLFRKLISLKHETKALWNGGAGAPILRVPNDHPDTVFSFMRAGDEDKIFAVFNLSDETASVSFSKARHHGNYRDAFSGRKVRIGEATSFELGPWSYRVFRAEN</sequence>
<protein>
    <submittedName>
        <fullName evidence="3">Alpha-amlyase</fullName>
    </submittedName>
</protein>
<gene>
    <name evidence="3" type="ORF">DX908_13150</name>
</gene>
<dbReference type="Pfam" id="PF00128">
    <property type="entry name" value="Alpha-amylase"/>
    <property type="match status" value="1"/>
</dbReference>
<dbReference type="SUPFAM" id="SSF51445">
    <property type="entry name" value="(Trans)glycosidases"/>
    <property type="match status" value="1"/>
</dbReference>
<feature type="domain" description="Glycosyl hydrolase family 13 catalytic" evidence="2">
    <location>
        <begin position="45"/>
        <end position="361"/>
    </location>
</feature>
<dbReference type="Gene3D" id="3.20.20.80">
    <property type="entry name" value="Glycosidases"/>
    <property type="match status" value="1"/>
</dbReference>
<comment type="caution">
    <text evidence="3">The sequence shown here is derived from an EMBL/GenBank/DDBJ whole genome shotgun (WGS) entry which is preliminary data.</text>
</comment>
<reference evidence="3 4" key="1">
    <citation type="submission" date="2018-08" db="EMBL/GenBank/DDBJ databases">
        <title>Parvularcula sp. SM1705, isolated from surface water of the South Sea China.</title>
        <authorList>
            <person name="Sun L."/>
        </authorList>
    </citation>
    <scope>NUCLEOTIDE SEQUENCE [LARGE SCALE GENOMIC DNA]</scope>
    <source>
        <strain evidence="3 4">SM1705</strain>
    </source>
</reference>
<accession>A0A371RKZ0</accession>
<name>A0A371RKZ0_9PROT</name>
<dbReference type="InterPro" id="IPR013780">
    <property type="entry name" value="Glyco_hydro_b"/>
</dbReference>
<dbReference type="GO" id="GO:0016829">
    <property type="term" value="F:lyase activity"/>
    <property type="evidence" value="ECO:0007669"/>
    <property type="project" value="UniProtKB-KW"/>
</dbReference>
<dbReference type="InterPro" id="IPR032091">
    <property type="entry name" value="Malt_amylase-like_C"/>
</dbReference>
<feature type="signal peptide" evidence="1">
    <location>
        <begin position="1"/>
        <end position="21"/>
    </location>
</feature>